<dbReference type="InterPro" id="IPR000515">
    <property type="entry name" value="MetI-like"/>
</dbReference>
<dbReference type="OrthoDB" id="9805999at2"/>
<feature type="transmembrane region" description="Helical" evidence="8">
    <location>
        <begin position="50"/>
        <end position="72"/>
    </location>
</feature>
<dbReference type="InterPro" id="IPR035906">
    <property type="entry name" value="MetI-like_sf"/>
</dbReference>
<name>D3LBG8_OENOE</name>
<feature type="transmembrane region" description="Helical" evidence="8">
    <location>
        <begin position="84"/>
        <end position="103"/>
    </location>
</feature>
<protein>
    <recommendedName>
        <fullName evidence="9">ABC transmembrane type-1 domain-containing protein</fullName>
    </recommendedName>
</protein>
<evidence type="ECO:0000313" key="11">
    <source>
        <dbReference type="Proteomes" id="UP000003075"/>
    </source>
</evidence>
<dbReference type="InterPro" id="IPR010065">
    <property type="entry name" value="AA_ABC_transptr_permease_3TM"/>
</dbReference>
<organism evidence="10 11">
    <name type="scientific">Oenococcus oeni AWRIB429</name>
    <dbReference type="NCBI Taxonomy" id="655225"/>
    <lineage>
        <taxon>Bacteria</taxon>
        <taxon>Bacillati</taxon>
        <taxon>Bacillota</taxon>
        <taxon>Bacilli</taxon>
        <taxon>Lactobacillales</taxon>
        <taxon>Lactobacillaceae</taxon>
        <taxon>Oenococcus</taxon>
    </lineage>
</organism>
<comment type="caution">
    <text evidence="10">The sequence shown here is derived from an EMBL/GenBank/DDBJ whole genome shotgun (WGS) entry which is preliminary data.</text>
</comment>
<keyword evidence="7 8" id="KW-0472">Membrane</keyword>
<dbReference type="SUPFAM" id="SSF161098">
    <property type="entry name" value="MetI-like"/>
    <property type="match status" value="1"/>
</dbReference>
<accession>D3LBG8</accession>
<evidence type="ECO:0000259" key="9">
    <source>
        <dbReference type="PROSITE" id="PS50928"/>
    </source>
</evidence>
<dbReference type="NCBIfam" id="TIGR01726">
    <property type="entry name" value="HEQRo_perm_3TM"/>
    <property type="match status" value="1"/>
</dbReference>
<comment type="similarity">
    <text evidence="8">Belongs to the binding-protein-dependent transport system permease family.</text>
</comment>
<dbReference type="Gene3D" id="1.10.3720.10">
    <property type="entry name" value="MetI-like"/>
    <property type="match status" value="1"/>
</dbReference>
<dbReference type="InterPro" id="IPR043429">
    <property type="entry name" value="ArtM/GltK/GlnP/TcyL/YhdX-like"/>
</dbReference>
<evidence type="ECO:0000313" key="10">
    <source>
        <dbReference type="EMBL" id="EFD87872.1"/>
    </source>
</evidence>
<evidence type="ECO:0000256" key="4">
    <source>
        <dbReference type="ARBA" id="ARBA00022692"/>
    </source>
</evidence>
<evidence type="ECO:0000256" key="2">
    <source>
        <dbReference type="ARBA" id="ARBA00022448"/>
    </source>
</evidence>
<keyword evidence="3" id="KW-1003">Cell membrane</keyword>
<dbReference type="EMBL" id="ACSE01000029">
    <property type="protein sequence ID" value="EFD87872.1"/>
    <property type="molecule type" value="Genomic_DNA"/>
</dbReference>
<dbReference type="PATRIC" id="fig|203123.7.peg.1700"/>
<keyword evidence="5" id="KW-0029">Amino-acid transport</keyword>
<dbReference type="GO" id="GO:0022857">
    <property type="term" value="F:transmembrane transporter activity"/>
    <property type="evidence" value="ECO:0007669"/>
    <property type="project" value="InterPro"/>
</dbReference>
<evidence type="ECO:0000256" key="6">
    <source>
        <dbReference type="ARBA" id="ARBA00022989"/>
    </source>
</evidence>
<keyword evidence="4 8" id="KW-0812">Transmembrane</keyword>
<evidence type="ECO:0000256" key="1">
    <source>
        <dbReference type="ARBA" id="ARBA00004651"/>
    </source>
</evidence>
<proteinExistence type="inferred from homology"/>
<dbReference type="Proteomes" id="UP000003075">
    <property type="component" value="Unassembled WGS sequence"/>
</dbReference>
<feature type="transmembrane region" description="Helical" evidence="8">
    <location>
        <begin position="15"/>
        <end position="38"/>
    </location>
</feature>
<dbReference type="PROSITE" id="PS50928">
    <property type="entry name" value="ABC_TM1"/>
    <property type="match status" value="1"/>
</dbReference>
<gene>
    <name evidence="10" type="ORF">AWRIB429_1698</name>
</gene>
<reference evidence="10 11" key="1">
    <citation type="journal article" date="2010" name="Appl. Microbiol. Biotechnol.">
        <title>Genotypic diversity in Oenococcus oeni by high-density microarray comparative genome hybridization and whole genome sequencing.</title>
        <authorList>
            <person name="Borneman A.R."/>
            <person name="Bartowsky E.J."/>
            <person name="McCarthy J."/>
            <person name="Chambers P.J."/>
        </authorList>
    </citation>
    <scope>NUCLEOTIDE SEQUENCE [LARGE SCALE GENOMIC DNA]</scope>
    <source>
        <strain evidence="10 11">AWRIB429</strain>
    </source>
</reference>
<evidence type="ECO:0000256" key="3">
    <source>
        <dbReference type="ARBA" id="ARBA00022475"/>
    </source>
</evidence>
<dbReference type="GeneID" id="75066577"/>
<comment type="subcellular location">
    <subcellularLocation>
        <location evidence="1 8">Cell membrane</location>
        <topology evidence="1 8">Multi-pass membrane protein</topology>
    </subcellularLocation>
</comment>
<evidence type="ECO:0000256" key="8">
    <source>
        <dbReference type="RuleBase" id="RU363032"/>
    </source>
</evidence>
<dbReference type="Pfam" id="PF00528">
    <property type="entry name" value="BPD_transp_1"/>
    <property type="match status" value="1"/>
</dbReference>
<keyword evidence="6 8" id="KW-1133">Transmembrane helix</keyword>
<dbReference type="PANTHER" id="PTHR30614">
    <property type="entry name" value="MEMBRANE COMPONENT OF AMINO ACID ABC TRANSPORTER"/>
    <property type="match status" value="1"/>
</dbReference>
<feature type="domain" description="ABC transmembrane type-1" evidence="9">
    <location>
        <begin position="15"/>
        <end position="206"/>
    </location>
</feature>
<dbReference type="RefSeq" id="WP_002819490.1">
    <property type="nucleotide sequence ID" value="NZ_ACSE01000029.1"/>
</dbReference>
<dbReference type="GO" id="GO:0006865">
    <property type="term" value="P:amino acid transport"/>
    <property type="evidence" value="ECO:0007669"/>
    <property type="project" value="UniProtKB-KW"/>
</dbReference>
<evidence type="ECO:0000256" key="7">
    <source>
        <dbReference type="ARBA" id="ARBA00023136"/>
    </source>
</evidence>
<dbReference type="AlphaFoldDB" id="D3LBG8"/>
<feature type="transmembrane region" description="Helical" evidence="8">
    <location>
        <begin position="160"/>
        <end position="178"/>
    </location>
</feature>
<sequence>MHYIFSILPDILSGLNITVGLFFLTLIGATPLGILMALGMRSQFFVLRWLLNAYVWVIRGTPLMLQLMFVYFGLPIASNNEIVFPKMTAAVVVFILNYSGYFAEIFRGGIQAIPQAQYDAAGVLGINRRQTFQKIILPQVFNIVLPSFGNEIINLIKDTSLGYVISLVDILYIAQGHAVADVTLLPYVIVAAIYLIFTALATLIMKRIELNLIIGSGNSA</sequence>
<evidence type="ECO:0000256" key="5">
    <source>
        <dbReference type="ARBA" id="ARBA00022970"/>
    </source>
</evidence>
<keyword evidence="2 8" id="KW-0813">Transport</keyword>
<dbReference type="PANTHER" id="PTHR30614:SF0">
    <property type="entry name" value="L-CYSTINE TRANSPORT SYSTEM PERMEASE PROTEIN TCYL"/>
    <property type="match status" value="1"/>
</dbReference>
<feature type="transmembrane region" description="Helical" evidence="8">
    <location>
        <begin position="184"/>
        <end position="204"/>
    </location>
</feature>
<dbReference type="GO" id="GO:0043190">
    <property type="term" value="C:ATP-binding cassette (ABC) transporter complex"/>
    <property type="evidence" value="ECO:0007669"/>
    <property type="project" value="InterPro"/>
</dbReference>
<dbReference type="CDD" id="cd06261">
    <property type="entry name" value="TM_PBP2"/>
    <property type="match status" value="1"/>
</dbReference>